<name>A0A0E9U8I5_ANGAN</name>
<proteinExistence type="predicted"/>
<organism evidence="2">
    <name type="scientific">Anguilla anguilla</name>
    <name type="common">European freshwater eel</name>
    <name type="synonym">Muraena anguilla</name>
    <dbReference type="NCBI Taxonomy" id="7936"/>
    <lineage>
        <taxon>Eukaryota</taxon>
        <taxon>Metazoa</taxon>
        <taxon>Chordata</taxon>
        <taxon>Craniata</taxon>
        <taxon>Vertebrata</taxon>
        <taxon>Euteleostomi</taxon>
        <taxon>Actinopterygii</taxon>
        <taxon>Neopterygii</taxon>
        <taxon>Teleostei</taxon>
        <taxon>Anguilliformes</taxon>
        <taxon>Anguillidae</taxon>
        <taxon>Anguilla</taxon>
    </lineage>
</organism>
<sequence length="62" mass="6352">MISLIGMGCWSVLGALGPALLIAFTLTKILLSGGRPVMVYLVFSVSSGLATIHSSATGKTEL</sequence>
<reference evidence="2" key="2">
    <citation type="journal article" date="2015" name="Fish Shellfish Immunol.">
        <title>Early steps in the European eel (Anguilla anguilla)-Vibrio vulnificus interaction in the gills: Role of the RtxA13 toxin.</title>
        <authorList>
            <person name="Callol A."/>
            <person name="Pajuelo D."/>
            <person name="Ebbesson L."/>
            <person name="Teles M."/>
            <person name="MacKenzie S."/>
            <person name="Amaro C."/>
        </authorList>
    </citation>
    <scope>NUCLEOTIDE SEQUENCE</scope>
</reference>
<dbReference type="AlphaFoldDB" id="A0A0E9U8I5"/>
<feature type="transmembrane region" description="Helical" evidence="1">
    <location>
        <begin position="37"/>
        <end position="56"/>
    </location>
</feature>
<feature type="transmembrane region" description="Helical" evidence="1">
    <location>
        <begin position="12"/>
        <end position="31"/>
    </location>
</feature>
<protein>
    <submittedName>
        <fullName evidence="2">Uncharacterized protein</fullName>
    </submittedName>
</protein>
<reference evidence="2" key="1">
    <citation type="submission" date="2014-11" db="EMBL/GenBank/DDBJ databases">
        <authorList>
            <person name="Amaro Gonzalez C."/>
        </authorList>
    </citation>
    <scope>NUCLEOTIDE SEQUENCE</scope>
</reference>
<accession>A0A0E9U8I5</accession>
<evidence type="ECO:0000256" key="1">
    <source>
        <dbReference type="SAM" id="Phobius"/>
    </source>
</evidence>
<evidence type="ECO:0000313" key="2">
    <source>
        <dbReference type="EMBL" id="JAH61480.1"/>
    </source>
</evidence>
<keyword evidence="1" id="KW-0812">Transmembrane</keyword>
<keyword evidence="1" id="KW-0472">Membrane</keyword>
<keyword evidence="1" id="KW-1133">Transmembrane helix</keyword>
<dbReference type="EMBL" id="GBXM01047097">
    <property type="protein sequence ID" value="JAH61480.1"/>
    <property type="molecule type" value="Transcribed_RNA"/>
</dbReference>